<dbReference type="PANTHER" id="PTHR11884:SF1">
    <property type="entry name" value="GOLGI APPARATUS PROTEIN 1"/>
    <property type="match status" value="1"/>
</dbReference>
<dbReference type="STRING" id="1817756.A2140_02105"/>
<feature type="chain" id="PRO_5009526600" description="Cysteine rich repeat protein" evidence="1">
    <location>
        <begin position="24"/>
        <end position="141"/>
    </location>
</feature>
<sequence length="141" mass="15157">MLKRALSVVLLVFPILLTVQARAADAPAAGPEKGACKEDLKKFCANVQPGGERLVRCLKEHEKDLSPACQEARKAAREKAKERGKQRRDACADDVKKLCADVKPGGGRIHACLKKNRDQVSEGCRATFPKAGKAAPKPAEG</sequence>
<organism evidence="2 3">
    <name type="scientific">Candidatus Muproteobacteria bacterium RBG_16_62_13</name>
    <dbReference type="NCBI Taxonomy" id="1817756"/>
    <lineage>
        <taxon>Bacteria</taxon>
        <taxon>Pseudomonadati</taxon>
        <taxon>Pseudomonadota</taxon>
        <taxon>Candidatus Muproteobacteria</taxon>
    </lineage>
</organism>
<gene>
    <name evidence="2" type="ORF">A2140_02105</name>
</gene>
<evidence type="ECO:0000256" key="1">
    <source>
        <dbReference type="SAM" id="SignalP"/>
    </source>
</evidence>
<evidence type="ECO:0008006" key="4">
    <source>
        <dbReference type="Google" id="ProtNLM"/>
    </source>
</evidence>
<keyword evidence="1" id="KW-0732">Signal</keyword>
<dbReference type="InterPro" id="IPR001893">
    <property type="entry name" value="Cys-rich_GLG1_repeat"/>
</dbReference>
<comment type="caution">
    <text evidence="2">The sequence shown here is derived from an EMBL/GenBank/DDBJ whole genome shotgun (WGS) entry which is preliminary data.</text>
</comment>
<evidence type="ECO:0000313" key="3">
    <source>
        <dbReference type="Proteomes" id="UP000178379"/>
    </source>
</evidence>
<dbReference type="Proteomes" id="UP000178379">
    <property type="component" value="Unassembled WGS sequence"/>
</dbReference>
<accession>A0A1F6T8E9</accession>
<dbReference type="EMBL" id="MFSQ01000014">
    <property type="protein sequence ID" value="OGI41388.1"/>
    <property type="molecule type" value="Genomic_DNA"/>
</dbReference>
<dbReference type="GO" id="GO:0016020">
    <property type="term" value="C:membrane"/>
    <property type="evidence" value="ECO:0007669"/>
    <property type="project" value="InterPro"/>
</dbReference>
<feature type="signal peptide" evidence="1">
    <location>
        <begin position="1"/>
        <end position="23"/>
    </location>
</feature>
<dbReference type="Pfam" id="PF00839">
    <property type="entry name" value="Cys_rich_FGFR"/>
    <property type="match status" value="2"/>
</dbReference>
<name>A0A1F6T8E9_9PROT</name>
<dbReference type="AlphaFoldDB" id="A0A1F6T8E9"/>
<dbReference type="PANTHER" id="PTHR11884">
    <property type="entry name" value="SELECTIN LIGAND RELATED"/>
    <property type="match status" value="1"/>
</dbReference>
<reference evidence="2 3" key="1">
    <citation type="journal article" date="2016" name="Nat. Commun.">
        <title>Thousands of microbial genomes shed light on interconnected biogeochemical processes in an aquifer system.</title>
        <authorList>
            <person name="Anantharaman K."/>
            <person name="Brown C.T."/>
            <person name="Hug L.A."/>
            <person name="Sharon I."/>
            <person name="Castelle C.J."/>
            <person name="Probst A.J."/>
            <person name="Thomas B.C."/>
            <person name="Singh A."/>
            <person name="Wilkins M.J."/>
            <person name="Karaoz U."/>
            <person name="Brodie E.L."/>
            <person name="Williams K.H."/>
            <person name="Hubbard S.S."/>
            <person name="Banfield J.F."/>
        </authorList>
    </citation>
    <scope>NUCLEOTIDE SEQUENCE [LARGE SCALE GENOMIC DNA]</scope>
</reference>
<dbReference type="InterPro" id="IPR039728">
    <property type="entry name" value="GLG1"/>
</dbReference>
<protein>
    <recommendedName>
        <fullName evidence="4">Cysteine rich repeat protein</fullName>
    </recommendedName>
</protein>
<proteinExistence type="predicted"/>
<evidence type="ECO:0000313" key="2">
    <source>
        <dbReference type="EMBL" id="OGI41388.1"/>
    </source>
</evidence>